<feature type="compositionally biased region" description="Basic and acidic residues" evidence="1">
    <location>
        <begin position="196"/>
        <end position="238"/>
    </location>
</feature>
<name>A0AAV5CP13_ELECO</name>
<dbReference type="EMBL" id="BQKI01000008">
    <property type="protein sequence ID" value="GJN00314.1"/>
    <property type="molecule type" value="Genomic_DNA"/>
</dbReference>
<evidence type="ECO:0000256" key="1">
    <source>
        <dbReference type="SAM" id="MobiDB-lite"/>
    </source>
</evidence>
<organism evidence="2 4">
    <name type="scientific">Eleusine coracana subsp. coracana</name>
    <dbReference type="NCBI Taxonomy" id="191504"/>
    <lineage>
        <taxon>Eukaryota</taxon>
        <taxon>Viridiplantae</taxon>
        <taxon>Streptophyta</taxon>
        <taxon>Embryophyta</taxon>
        <taxon>Tracheophyta</taxon>
        <taxon>Spermatophyta</taxon>
        <taxon>Magnoliopsida</taxon>
        <taxon>Liliopsida</taxon>
        <taxon>Poales</taxon>
        <taxon>Poaceae</taxon>
        <taxon>PACMAD clade</taxon>
        <taxon>Chloridoideae</taxon>
        <taxon>Cynodonteae</taxon>
        <taxon>Eleusininae</taxon>
        <taxon>Eleusine</taxon>
    </lineage>
</organism>
<gene>
    <name evidence="2" type="primary">ga17489</name>
    <name evidence="3" type="synonym">ga17736</name>
    <name evidence="2" type="ORF">PR202_ga17489</name>
    <name evidence="3" type="ORF">PR202_ga17736</name>
</gene>
<feature type="region of interest" description="Disordered" evidence="1">
    <location>
        <begin position="184"/>
        <end position="250"/>
    </location>
</feature>
<dbReference type="GO" id="GO:0000398">
    <property type="term" value="P:mRNA splicing, via spliceosome"/>
    <property type="evidence" value="ECO:0007669"/>
    <property type="project" value="InterPro"/>
</dbReference>
<evidence type="ECO:0000313" key="3">
    <source>
        <dbReference type="EMBL" id="GJN00546.1"/>
    </source>
</evidence>
<evidence type="ECO:0000313" key="4">
    <source>
        <dbReference type="Proteomes" id="UP001054889"/>
    </source>
</evidence>
<dbReference type="GO" id="GO:0005681">
    <property type="term" value="C:spliceosomal complex"/>
    <property type="evidence" value="ECO:0007669"/>
    <property type="project" value="InterPro"/>
</dbReference>
<dbReference type="EMBL" id="BQKI01000008">
    <property type="protein sequence ID" value="GJN00546.1"/>
    <property type="molecule type" value="Genomic_DNA"/>
</dbReference>
<protein>
    <submittedName>
        <fullName evidence="2">Uncharacterized protein</fullName>
    </submittedName>
</protein>
<dbReference type="AlphaFoldDB" id="A0AAV5CP13"/>
<evidence type="ECO:0000313" key="2">
    <source>
        <dbReference type="EMBL" id="GJN00314.1"/>
    </source>
</evidence>
<dbReference type="PANTHER" id="PTHR12096">
    <property type="entry name" value="NUCLEAR PROTEIN SKIP-RELATED"/>
    <property type="match status" value="1"/>
</dbReference>
<keyword evidence="4" id="KW-1185">Reference proteome</keyword>
<reference evidence="2" key="1">
    <citation type="journal article" date="2018" name="DNA Res.">
        <title>Multiple hybrid de novo genome assembly of finger millet, an orphan allotetraploid crop.</title>
        <authorList>
            <person name="Hatakeyama M."/>
            <person name="Aluri S."/>
            <person name="Balachadran M.T."/>
            <person name="Sivarajan S.R."/>
            <person name="Patrignani A."/>
            <person name="Gruter S."/>
            <person name="Poveda L."/>
            <person name="Shimizu-Inatsugi R."/>
            <person name="Baeten J."/>
            <person name="Francoijs K.J."/>
            <person name="Nataraja K.N."/>
            <person name="Reddy Y.A.N."/>
            <person name="Phadnis S."/>
            <person name="Ravikumar R.L."/>
            <person name="Schlapbach R."/>
            <person name="Sreeman S.M."/>
            <person name="Shimizu K.K."/>
        </authorList>
    </citation>
    <scope>NUCLEOTIDE SEQUENCE</scope>
</reference>
<proteinExistence type="predicted"/>
<sequence>MGLHAAAPRSGTNILPVTVDAHGRVAFDAVVRQGENSGKIVYTSHADHVPKIADPHYNGNDADKENIIEEVAARTRAALQAMIDARVSAVNPASVPRHVMDRTSFVKYRPARQFNSGAGERVVRVSHAQEDPVMPAQAQAQARAAPGRVVVGARDRAALAAAEGRGGVERPALRLGLEEPEGLLRPARQARGGVRRAADDAGRAVQRRVREPDRGAARRGAEGQGGRRDAEDGCRGDQQEEGGAARSRAA</sequence>
<dbReference type="Proteomes" id="UP001054889">
    <property type="component" value="Unassembled WGS sequence"/>
</dbReference>
<accession>A0AAV5CP13</accession>
<comment type="caution">
    <text evidence="2">The sequence shown here is derived from an EMBL/GenBank/DDBJ whole genome shotgun (WGS) entry which is preliminary data.</text>
</comment>
<reference evidence="2" key="2">
    <citation type="submission" date="2021-12" db="EMBL/GenBank/DDBJ databases">
        <title>Resequencing data analysis of finger millet.</title>
        <authorList>
            <person name="Hatakeyama M."/>
            <person name="Aluri S."/>
            <person name="Balachadran M.T."/>
            <person name="Sivarajan S.R."/>
            <person name="Poveda L."/>
            <person name="Shimizu-Inatsugi R."/>
            <person name="Schlapbach R."/>
            <person name="Sreeman S.M."/>
            <person name="Shimizu K.K."/>
        </authorList>
    </citation>
    <scope>NUCLEOTIDE SEQUENCE</scope>
</reference>
<dbReference type="InterPro" id="IPR017862">
    <property type="entry name" value="SKI-int_prot_SKIP"/>
</dbReference>